<proteinExistence type="inferred from homology"/>
<evidence type="ECO:0000256" key="10">
    <source>
        <dbReference type="ARBA" id="ARBA00022989"/>
    </source>
</evidence>
<dbReference type="Pfam" id="PF06682">
    <property type="entry name" value="SARAF"/>
    <property type="match status" value="1"/>
</dbReference>
<feature type="compositionally biased region" description="Gly residues" evidence="14">
    <location>
        <begin position="208"/>
        <end position="247"/>
    </location>
</feature>
<evidence type="ECO:0000256" key="3">
    <source>
        <dbReference type="ARBA" id="ARBA00016584"/>
    </source>
</evidence>
<evidence type="ECO:0000256" key="9">
    <source>
        <dbReference type="ARBA" id="ARBA00022837"/>
    </source>
</evidence>
<feature type="chain" id="PRO_5032306214" description="Store-operated calcium entry-associated regulatory factor" evidence="15">
    <location>
        <begin position="22"/>
        <end position="341"/>
    </location>
</feature>
<protein>
    <recommendedName>
        <fullName evidence="3">Store-operated calcium entry-associated regulatory factor</fullName>
    </recommendedName>
    <alternativeName>
        <fullName evidence="13">Transmembrane protein 66</fullName>
    </alternativeName>
</protein>
<feature type="compositionally biased region" description="Gly residues" evidence="14">
    <location>
        <begin position="255"/>
        <end position="274"/>
    </location>
</feature>
<evidence type="ECO:0000256" key="2">
    <source>
        <dbReference type="ARBA" id="ARBA00006833"/>
    </source>
</evidence>
<evidence type="ECO:0000256" key="12">
    <source>
        <dbReference type="ARBA" id="ARBA00023136"/>
    </source>
</evidence>
<dbReference type="InterPro" id="IPR009567">
    <property type="entry name" value="SARAF"/>
</dbReference>
<keyword evidence="12" id="KW-0472">Membrane</keyword>
<feature type="compositionally biased region" description="Gly residues" evidence="14">
    <location>
        <begin position="306"/>
        <end position="329"/>
    </location>
</feature>
<evidence type="ECO:0000256" key="6">
    <source>
        <dbReference type="ARBA" id="ARBA00022692"/>
    </source>
</evidence>
<evidence type="ECO:0000256" key="4">
    <source>
        <dbReference type="ARBA" id="ARBA00022448"/>
    </source>
</evidence>
<keyword evidence="17" id="KW-1185">Reference proteome</keyword>
<comment type="subcellular location">
    <subcellularLocation>
        <location evidence="1">Endoplasmic reticulum membrane</location>
        <topology evidence="1">Single-pass type I membrane protein</topology>
    </subcellularLocation>
</comment>
<reference evidence="16" key="1">
    <citation type="submission" date="2021-02" db="EMBL/GenBank/DDBJ databases">
        <title>First Annotated Genome of the Yellow-green Alga Tribonema minus.</title>
        <authorList>
            <person name="Mahan K.M."/>
        </authorList>
    </citation>
    <scope>NUCLEOTIDE SEQUENCE</scope>
    <source>
        <strain evidence="16">UTEX B ZZ1240</strain>
    </source>
</reference>
<dbReference type="PANTHER" id="PTHR15929:SF0">
    <property type="entry name" value="STORE-OPERATED CALCIUM ENTRY-ASSOCIATED REGULATORY FACTOR"/>
    <property type="match status" value="1"/>
</dbReference>
<dbReference type="EMBL" id="JAFCMP010000135">
    <property type="protein sequence ID" value="KAG5185342.1"/>
    <property type="molecule type" value="Genomic_DNA"/>
</dbReference>
<evidence type="ECO:0000313" key="17">
    <source>
        <dbReference type="Proteomes" id="UP000664859"/>
    </source>
</evidence>
<evidence type="ECO:0000256" key="7">
    <source>
        <dbReference type="ARBA" id="ARBA00022729"/>
    </source>
</evidence>
<evidence type="ECO:0000256" key="1">
    <source>
        <dbReference type="ARBA" id="ARBA00004115"/>
    </source>
</evidence>
<evidence type="ECO:0000256" key="8">
    <source>
        <dbReference type="ARBA" id="ARBA00022824"/>
    </source>
</evidence>
<feature type="region of interest" description="Disordered" evidence="14">
    <location>
        <begin position="140"/>
        <end position="165"/>
    </location>
</feature>
<gene>
    <name evidence="16" type="ORF">JKP88DRAFT_348314</name>
</gene>
<keyword evidence="10" id="KW-1133">Transmembrane helix</keyword>
<evidence type="ECO:0000256" key="13">
    <source>
        <dbReference type="ARBA" id="ARBA00031116"/>
    </source>
</evidence>
<feature type="region of interest" description="Disordered" evidence="14">
    <location>
        <begin position="203"/>
        <end position="341"/>
    </location>
</feature>
<evidence type="ECO:0000256" key="11">
    <source>
        <dbReference type="ARBA" id="ARBA00023065"/>
    </source>
</evidence>
<dbReference type="Proteomes" id="UP000664859">
    <property type="component" value="Unassembled WGS sequence"/>
</dbReference>
<sequence length="341" mass="33395">MRIRSLLLGLGCCAAWTGANAAAPEKVRLTDVQTITLFEDGQTTGRRSRPVPQLECRGKGCGGAGAWRPPAVQCYNRGSDGADVQWECRANMPDGYSFGKTQVICEGYAYPDDPYILRGSCQLQYELRVAPGAAAAAAAASGSSAPPRGSGRAQPHGRGGGAAAAAHGGEKAEGVSFVRFTLLCLVGWLLLKLLTHRAPAPAAARSGFEGGGATSSAQGWGGGGGGGGSGGGGGGGGGGAGGAGGGWSNFRRRFGGGGPRGGGGEGSGGTGFMGTGFNIPGMPPPRAAAPDPTSCGPQPRASAAGSGPGFWSGLAAGSGLGRSSSGGGLHAETSFASTGRR</sequence>
<keyword evidence="5" id="KW-0109">Calcium transport</keyword>
<dbReference type="GO" id="GO:2001256">
    <property type="term" value="P:regulation of store-operated calcium entry"/>
    <property type="evidence" value="ECO:0007669"/>
    <property type="project" value="InterPro"/>
</dbReference>
<keyword evidence="7 15" id="KW-0732">Signal</keyword>
<keyword evidence="6" id="KW-0812">Transmembrane</keyword>
<keyword evidence="4" id="KW-0813">Transport</keyword>
<keyword evidence="9" id="KW-0106">Calcium</keyword>
<evidence type="ECO:0000256" key="14">
    <source>
        <dbReference type="SAM" id="MobiDB-lite"/>
    </source>
</evidence>
<comment type="similarity">
    <text evidence="2">Belongs to the SARAF family.</text>
</comment>
<dbReference type="GO" id="GO:0005789">
    <property type="term" value="C:endoplasmic reticulum membrane"/>
    <property type="evidence" value="ECO:0007669"/>
    <property type="project" value="UniProtKB-SubCell"/>
</dbReference>
<evidence type="ECO:0000256" key="15">
    <source>
        <dbReference type="SAM" id="SignalP"/>
    </source>
</evidence>
<dbReference type="OrthoDB" id="20303at2759"/>
<feature type="signal peptide" evidence="15">
    <location>
        <begin position="1"/>
        <end position="21"/>
    </location>
</feature>
<dbReference type="AlphaFoldDB" id="A0A835Z0P4"/>
<name>A0A835Z0P4_9STRA</name>
<evidence type="ECO:0000256" key="5">
    <source>
        <dbReference type="ARBA" id="ARBA00022568"/>
    </source>
</evidence>
<dbReference type="GO" id="GO:0006816">
    <property type="term" value="P:calcium ion transport"/>
    <property type="evidence" value="ECO:0007669"/>
    <property type="project" value="UniProtKB-KW"/>
</dbReference>
<accession>A0A835Z0P4</accession>
<dbReference type="PANTHER" id="PTHR15929">
    <property type="entry name" value="STORE-OPERATED CALCIUM ENTRY-ASSOCIATED REGULATORY FACTOR"/>
    <property type="match status" value="1"/>
</dbReference>
<organism evidence="16 17">
    <name type="scientific">Tribonema minus</name>
    <dbReference type="NCBI Taxonomy" id="303371"/>
    <lineage>
        <taxon>Eukaryota</taxon>
        <taxon>Sar</taxon>
        <taxon>Stramenopiles</taxon>
        <taxon>Ochrophyta</taxon>
        <taxon>PX clade</taxon>
        <taxon>Xanthophyceae</taxon>
        <taxon>Tribonematales</taxon>
        <taxon>Tribonemataceae</taxon>
        <taxon>Tribonema</taxon>
    </lineage>
</organism>
<keyword evidence="11" id="KW-0406">Ion transport</keyword>
<comment type="caution">
    <text evidence="16">The sequence shown here is derived from an EMBL/GenBank/DDBJ whole genome shotgun (WGS) entry which is preliminary data.</text>
</comment>
<keyword evidence="8" id="KW-0256">Endoplasmic reticulum</keyword>
<feature type="compositionally biased region" description="Low complexity" evidence="14">
    <location>
        <begin position="140"/>
        <end position="156"/>
    </location>
</feature>
<evidence type="ECO:0000313" key="16">
    <source>
        <dbReference type="EMBL" id="KAG5185342.1"/>
    </source>
</evidence>